<dbReference type="EMBL" id="KQ982987">
    <property type="protein sequence ID" value="KYQ48534.1"/>
    <property type="molecule type" value="Genomic_DNA"/>
</dbReference>
<sequence length="198" mass="23196">MYFSYEFNLISDTLVPQDKMNVKKGCKNFIIQFCKQLQKRLPDNLTILQQINIFSPEIATSQKKPNIINIVKSFNRFSVDIDVYDDVDSAGNYRFRNVGRLALALLSLPISNATVERLFSIYNVIKNQTRNRLSLNIMQAILMVRYYLKIDKISCINFKSTEAMIKKFNVSMYDHYDKNQKDCDEINLFYEAIEINNI</sequence>
<reference evidence="2" key="1">
    <citation type="submission" date="2015-09" db="EMBL/GenBank/DDBJ databases">
        <title>Trachymyrmex zeteki WGS genome.</title>
        <authorList>
            <person name="Nygaard S."/>
            <person name="Hu H."/>
            <person name="Boomsma J."/>
            <person name="Zhang G."/>
        </authorList>
    </citation>
    <scope>NUCLEOTIDE SEQUENCE [LARGE SCALE GENOMIC DNA]</scope>
    <source>
        <strain evidence="2">Tzet28-1</strain>
        <tissue evidence="2">Whole body</tissue>
    </source>
</reference>
<proteinExistence type="predicted"/>
<organism evidence="2 3">
    <name type="scientific">Mycetomoellerius zeteki</name>
    <dbReference type="NCBI Taxonomy" id="64791"/>
    <lineage>
        <taxon>Eukaryota</taxon>
        <taxon>Metazoa</taxon>
        <taxon>Ecdysozoa</taxon>
        <taxon>Arthropoda</taxon>
        <taxon>Hexapoda</taxon>
        <taxon>Insecta</taxon>
        <taxon>Pterygota</taxon>
        <taxon>Neoptera</taxon>
        <taxon>Endopterygota</taxon>
        <taxon>Hymenoptera</taxon>
        <taxon>Apocrita</taxon>
        <taxon>Aculeata</taxon>
        <taxon>Formicoidea</taxon>
        <taxon>Formicidae</taxon>
        <taxon>Myrmicinae</taxon>
        <taxon>Mycetomoellerius</taxon>
    </lineage>
</organism>
<evidence type="ECO:0000259" key="1">
    <source>
        <dbReference type="Pfam" id="PF05699"/>
    </source>
</evidence>
<dbReference type="AlphaFoldDB" id="A0A151WL06"/>
<name>A0A151WL06_9HYME</name>
<gene>
    <name evidence="2" type="ORF">ALC60_12420</name>
</gene>
<keyword evidence="3" id="KW-1185">Reference proteome</keyword>
<evidence type="ECO:0000313" key="3">
    <source>
        <dbReference type="Proteomes" id="UP000075809"/>
    </source>
</evidence>
<evidence type="ECO:0000313" key="2">
    <source>
        <dbReference type="EMBL" id="KYQ48534.1"/>
    </source>
</evidence>
<dbReference type="InterPro" id="IPR008906">
    <property type="entry name" value="HATC_C_dom"/>
</dbReference>
<accession>A0A151WL06</accession>
<feature type="domain" description="HAT C-terminal dimerisation" evidence="1">
    <location>
        <begin position="94"/>
        <end position="146"/>
    </location>
</feature>
<protein>
    <recommendedName>
        <fullName evidence="1">HAT C-terminal dimerisation domain-containing protein</fullName>
    </recommendedName>
</protein>
<dbReference type="SUPFAM" id="SSF53098">
    <property type="entry name" value="Ribonuclease H-like"/>
    <property type="match status" value="1"/>
</dbReference>
<dbReference type="Proteomes" id="UP000075809">
    <property type="component" value="Unassembled WGS sequence"/>
</dbReference>
<dbReference type="GO" id="GO:0046983">
    <property type="term" value="F:protein dimerization activity"/>
    <property type="evidence" value="ECO:0007669"/>
    <property type="project" value="InterPro"/>
</dbReference>
<dbReference type="InterPro" id="IPR012337">
    <property type="entry name" value="RNaseH-like_sf"/>
</dbReference>
<dbReference type="Pfam" id="PF05699">
    <property type="entry name" value="Dimer_Tnp_hAT"/>
    <property type="match status" value="1"/>
</dbReference>